<dbReference type="AlphaFoldDB" id="A0AAE6RBW3"/>
<dbReference type="NCBIfam" id="NF004837">
    <property type="entry name" value="PRK06187.1"/>
    <property type="match status" value="1"/>
</dbReference>
<evidence type="ECO:0000259" key="2">
    <source>
        <dbReference type="Pfam" id="PF13193"/>
    </source>
</evidence>
<evidence type="ECO:0000259" key="1">
    <source>
        <dbReference type="Pfam" id="PF00501"/>
    </source>
</evidence>
<dbReference type="SUPFAM" id="SSF56801">
    <property type="entry name" value="Acetyl-CoA synthetase-like"/>
    <property type="match status" value="1"/>
</dbReference>
<dbReference type="InterPro" id="IPR025110">
    <property type="entry name" value="AMP-bd_C"/>
</dbReference>
<dbReference type="PROSITE" id="PS00455">
    <property type="entry name" value="AMP_BINDING"/>
    <property type="match status" value="1"/>
</dbReference>
<sequence length="551" mass="60660">MMAANMTTTRIMPAAEQAYAYPLLIKRLLLSGVRYQPNQEIVYADRLRYTYTTLLARIQRLANALTAAGVKPGDTVALLDWDSHRALECFFAVPMLGAVLHTVNVRLSTEQVRYTMNHAEDRWVLVHDDFLPLMQQLQADLPTVDGFIRLSDGAPAAQVVPMLGEYEAMLAAAEPQFEFPDFDENSLATLFYTSGTTGNPKGVYFSHRQLVLHTLVEQGTLAACGDLPLLRTGDVYMPITPMFHVHAWGVPYVATALGIKQVYPGRYEPNRLVRLYRDEGVTFSHCVPTVLQMMLDSEQGRCTDLAGWKMLLGGSALTLGLAQRASERGISVHCGYGMSESCPLLSITHLSADLLAQPMAQQLPLRIDAGVPIALVDLRIVDNEGRAVPHDGESLGEVVVRAPWLTQGYLHEPEQGAALWLGGWMHTGDLACIDAAGVVRIRDRIKDVIKTGGEWVSSVALENLISQHPSVASVAVIGIPDPQWGEQPLALVVCCDGVQLDQPALARHLQPYVDSGHLNKWAIPRQLRCVDEIPRTSVGKIDKKRIRQAEI</sequence>
<accession>A0AAE6RBW3</accession>
<organism evidence="3 4">
    <name type="scientific">Pseudomonas monteilii</name>
    <dbReference type="NCBI Taxonomy" id="76759"/>
    <lineage>
        <taxon>Bacteria</taxon>
        <taxon>Pseudomonadati</taxon>
        <taxon>Pseudomonadota</taxon>
        <taxon>Gammaproteobacteria</taxon>
        <taxon>Pseudomonadales</taxon>
        <taxon>Pseudomonadaceae</taxon>
        <taxon>Pseudomonas</taxon>
    </lineage>
</organism>
<proteinExistence type="predicted"/>
<dbReference type="InterPro" id="IPR042099">
    <property type="entry name" value="ANL_N_sf"/>
</dbReference>
<dbReference type="CDD" id="cd12119">
    <property type="entry name" value="ttLC_FACS_AlkK_like"/>
    <property type="match status" value="1"/>
</dbReference>
<dbReference type="InterPro" id="IPR020845">
    <property type="entry name" value="AMP-binding_CS"/>
</dbReference>
<protein>
    <submittedName>
        <fullName evidence="3">Long-chain-fatty-acid--CoA ligase</fullName>
    </submittedName>
</protein>
<gene>
    <name evidence="3" type="ORF">TCK1_2775</name>
</gene>
<evidence type="ECO:0000313" key="3">
    <source>
        <dbReference type="EMBL" id="QHB28121.1"/>
    </source>
</evidence>
<reference evidence="3 4" key="1">
    <citation type="submission" date="2019-05" db="EMBL/GenBank/DDBJ databases">
        <title>Complete genome sequence of Pseudomonas Pseudomonas resinovorans.</title>
        <authorList>
            <person name="Chen H.-P."/>
        </authorList>
    </citation>
    <scope>NUCLEOTIDE SEQUENCE [LARGE SCALE GENOMIC DNA]</scope>
    <source>
        <strain evidence="3 4">TCU-CK1</strain>
    </source>
</reference>
<name>A0AAE6RBW3_9PSED</name>
<dbReference type="Pfam" id="PF13193">
    <property type="entry name" value="AMP-binding_C"/>
    <property type="match status" value="1"/>
</dbReference>
<evidence type="ECO:0000313" key="4">
    <source>
        <dbReference type="Proteomes" id="UP000464593"/>
    </source>
</evidence>
<dbReference type="Gene3D" id="3.30.300.30">
    <property type="match status" value="1"/>
</dbReference>
<dbReference type="Gene3D" id="3.40.50.12780">
    <property type="entry name" value="N-terminal domain of ligase-like"/>
    <property type="match status" value="1"/>
</dbReference>
<dbReference type="PANTHER" id="PTHR43767">
    <property type="entry name" value="LONG-CHAIN-FATTY-ACID--COA LIGASE"/>
    <property type="match status" value="1"/>
</dbReference>
<dbReference type="Pfam" id="PF00501">
    <property type="entry name" value="AMP-binding"/>
    <property type="match status" value="1"/>
</dbReference>
<keyword evidence="3" id="KW-0436">Ligase</keyword>
<dbReference type="InterPro" id="IPR050237">
    <property type="entry name" value="ATP-dep_AMP-bd_enzyme"/>
</dbReference>
<feature type="domain" description="AMP-dependent synthetase/ligase" evidence="1">
    <location>
        <begin position="35"/>
        <end position="410"/>
    </location>
</feature>
<dbReference type="Proteomes" id="UP000464593">
    <property type="component" value="Chromosome"/>
</dbReference>
<dbReference type="PANTHER" id="PTHR43767:SF11">
    <property type="entry name" value="MEDIUM-CHAIN-FATTY-ACID--COA LIGASE"/>
    <property type="match status" value="1"/>
</dbReference>
<dbReference type="InterPro" id="IPR000873">
    <property type="entry name" value="AMP-dep_synth/lig_dom"/>
</dbReference>
<dbReference type="EMBL" id="CP040324">
    <property type="protein sequence ID" value="QHB28121.1"/>
    <property type="molecule type" value="Genomic_DNA"/>
</dbReference>
<dbReference type="GO" id="GO:0016877">
    <property type="term" value="F:ligase activity, forming carbon-sulfur bonds"/>
    <property type="evidence" value="ECO:0007669"/>
    <property type="project" value="UniProtKB-ARBA"/>
</dbReference>
<feature type="domain" description="AMP-binding enzyme C-terminal" evidence="2">
    <location>
        <begin position="461"/>
        <end position="540"/>
    </location>
</feature>
<dbReference type="InterPro" id="IPR045851">
    <property type="entry name" value="AMP-bd_C_sf"/>
</dbReference>